<sequence length="49" mass="5236">MAYGFSILESHVPGVSGDSPTRLFGTFSKSVKKGLSLLCLPPRVHLPHA</sequence>
<dbReference type="Proteomes" id="UP000694005">
    <property type="component" value="Chromosome A09"/>
</dbReference>
<dbReference type="Gramene" id="A09p13790.2_BraZ1">
    <property type="protein sequence ID" value="A09p13790.2_BraZ1.CDS.1"/>
    <property type="gene ID" value="A09g13790.2_BraZ1"/>
</dbReference>
<evidence type="ECO:0000313" key="2">
    <source>
        <dbReference type="Proteomes" id="UP000694005"/>
    </source>
</evidence>
<reference evidence="1 2" key="1">
    <citation type="submission" date="2021-07" db="EMBL/GenBank/DDBJ databases">
        <authorList>
            <consortium name="Genoscope - CEA"/>
            <person name="William W."/>
        </authorList>
    </citation>
    <scope>NUCLEOTIDE SEQUENCE [LARGE SCALE GENOMIC DNA]</scope>
</reference>
<dbReference type="AlphaFoldDB" id="A0A8D9FYS0"/>
<gene>
    <name evidence="1" type="ORF">BRAPAZ1V2_A09P13790.2</name>
</gene>
<name>A0A8D9FYS0_BRACM</name>
<proteinExistence type="predicted"/>
<protein>
    <submittedName>
        <fullName evidence="1">Uncharacterized protein</fullName>
    </submittedName>
</protein>
<evidence type="ECO:0000313" key="1">
    <source>
        <dbReference type="EMBL" id="CAG7860912.1"/>
    </source>
</evidence>
<organism evidence="1 2">
    <name type="scientific">Brassica campestris</name>
    <name type="common">Field mustard</name>
    <dbReference type="NCBI Taxonomy" id="3711"/>
    <lineage>
        <taxon>Eukaryota</taxon>
        <taxon>Viridiplantae</taxon>
        <taxon>Streptophyta</taxon>
        <taxon>Embryophyta</taxon>
        <taxon>Tracheophyta</taxon>
        <taxon>Spermatophyta</taxon>
        <taxon>Magnoliopsida</taxon>
        <taxon>eudicotyledons</taxon>
        <taxon>Gunneridae</taxon>
        <taxon>Pentapetalae</taxon>
        <taxon>rosids</taxon>
        <taxon>malvids</taxon>
        <taxon>Brassicales</taxon>
        <taxon>Brassicaceae</taxon>
        <taxon>Brassiceae</taxon>
        <taxon>Brassica</taxon>
    </lineage>
</organism>
<dbReference type="EMBL" id="LS974625">
    <property type="protein sequence ID" value="CAG7860912.1"/>
    <property type="molecule type" value="Genomic_DNA"/>
</dbReference>
<accession>A0A8D9FYS0</accession>